<reference evidence="1" key="1">
    <citation type="submission" date="2021-08" db="EMBL/GenBank/DDBJ databases">
        <authorList>
            <person name="Stevens D.C."/>
        </authorList>
    </citation>
    <scope>NUCLEOTIDE SEQUENCE</scope>
    <source>
        <strain evidence="1">DSM 53165</strain>
    </source>
</reference>
<dbReference type="RefSeq" id="WP_224197008.1">
    <property type="nucleotide sequence ID" value="NZ_JAIRAU010000056.1"/>
</dbReference>
<comment type="caution">
    <text evidence="1">The sequence shown here is derived from an EMBL/GenBank/DDBJ whole genome shotgun (WGS) entry which is preliminary data.</text>
</comment>
<dbReference type="Proteomes" id="UP001139031">
    <property type="component" value="Unassembled WGS sequence"/>
</dbReference>
<gene>
    <name evidence="1" type="ORF">K7C98_39040</name>
</gene>
<sequence>MKRKSKFDASKLTDAQVSAASTEYHRRRIRKEIQRAKHTLSLVLDRLGESAHAARAYSVAKVAHHILADVVDGKSDNEIAQSVHGLLEEARQDDAHLYRRLCEPDPV</sequence>
<proteinExistence type="predicted"/>
<organism evidence="1 2">
    <name type="scientific">Nannocystis pusilla</name>
    <dbReference type="NCBI Taxonomy" id="889268"/>
    <lineage>
        <taxon>Bacteria</taxon>
        <taxon>Pseudomonadati</taxon>
        <taxon>Myxococcota</taxon>
        <taxon>Polyangia</taxon>
        <taxon>Nannocystales</taxon>
        <taxon>Nannocystaceae</taxon>
        <taxon>Nannocystis</taxon>
    </lineage>
</organism>
<name>A0ABS7U402_9BACT</name>
<evidence type="ECO:0000313" key="1">
    <source>
        <dbReference type="EMBL" id="MBZ5715267.1"/>
    </source>
</evidence>
<evidence type="ECO:0000313" key="2">
    <source>
        <dbReference type="Proteomes" id="UP001139031"/>
    </source>
</evidence>
<protein>
    <submittedName>
        <fullName evidence="1">Uncharacterized protein</fullName>
    </submittedName>
</protein>
<dbReference type="EMBL" id="JAIRAU010000056">
    <property type="protein sequence ID" value="MBZ5715267.1"/>
    <property type="molecule type" value="Genomic_DNA"/>
</dbReference>
<accession>A0ABS7U402</accession>
<keyword evidence="2" id="KW-1185">Reference proteome</keyword>